<reference evidence="5" key="1">
    <citation type="journal article" date="2019" name="Int. J. Syst. Evol. Microbiol.">
        <title>The Global Catalogue of Microorganisms (GCM) 10K type strain sequencing project: providing services to taxonomists for standard genome sequencing and annotation.</title>
        <authorList>
            <consortium name="The Broad Institute Genomics Platform"/>
            <consortium name="The Broad Institute Genome Sequencing Center for Infectious Disease"/>
            <person name="Wu L."/>
            <person name="Ma J."/>
        </authorList>
    </citation>
    <scope>NUCLEOTIDE SEQUENCE [LARGE SCALE GENOMIC DNA]</scope>
    <source>
        <strain evidence="5">ICMP 6774ER</strain>
    </source>
</reference>
<dbReference type="Proteomes" id="UP001597368">
    <property type="component" value="Unassembled WGS sequence"/>
</dbReference>
<keyword evidence="1 4" id="KW-0808">Transferase</keyword>
<sequence>MIRLARAEDLPTIEKIVAEAYQPWAEIIGIRPKPMDDDYAAHLAAGHVFVLDDLRGLIVLVPEDGVLYVDNVAVRPDQHGQGLGRRLLAFAEARAAELGLPALRLITNAKMTPNIALYQRLGYTVTTVERIGGREVVFMRKEL</sequence>
<dbReference type="InterPro" id="IPR050832">
    <property type="entry name" value="Bact_Acetyltransf"/>
</dbReference>
<dbReference type="SUPFAM" id="SSF55729">
    <property type="entry name" value="Acyl-CoA N-acyltransferases (Nat)"/>
    <property type="match status" value="1"/>
</dbReference>
<evidence type="ECO:0000256" key="1">
    <source>
        <dbReference type="ARBA" id="ARBA00022679"/>
    </source>
</evidence>
<evidence type="ECO:0000256" key="2">
    <source>
        <dbReference type="ARBA" id="ARBA00023315"/>
    </source>
</evidence>
<accession>A0ABW4SRZ1</accession>
<dbReference type="GO" id="GO:0016746">
    <property type="term" value="F:acyltransferase activity"/>
    <property type="evidence" value="ECO:0007669"/>
    <property type="project" value="UniProtKB-KW"/>
</dbReference>
<dbReference type="Pfam" id="PF00583">
    <property type="entry name" value="Acetyltransf_1"/>
    <property type="match status" value="1"/>
</dbReference>
<dbReference type="InterPro" id="IPR000182">
    <property type="entry name" value="GNAT_dom"/>
</dbReference>
<dbReference type="PANTHER" id="PTHR43877:SF2">
    <property type="entry name" value="AMINOALKYLPHOSPHONATE N-ACETYLTRANSFERASE-RELATED"/>
    <property type="match status" value="1"/>
</dbReference>
<name>A0ABW4SRZ1_9ACTN</name>
<proteinExistence type="predicted"/>
<organism evidence="4 5">
    <name type="scientific">Nonomuraea mangrovi</name>
    <dbReference type="NCBI Taxonomy" id="2316207"/>
    <lineage>
        <taxon>Bacteria</taxon>
        <taxon>Bacillati</taxon>
        <taxon>Actinomycetota</taxon>
        <taxon>Actinomycetes</taxon>
        <taxon>Streptosporangiales</taxon>
        <taxon>Streptosporangiaceae</taxon>
        <taxon>Nonomuraea</taxon>
    </lineage>
</organism>
<dbReference type="InterPro" id="IPR016181">
    <property type="entry name" value="Acyl_CoA_acyltransferase"/>
</dbReference>
<protein>
    <submittedName>
        <fullName evidence="4">GNAT family N-acetyltransferase</fullName>
        <ecNumber evidence="4">2.3.-.-</ecNumber>
    </submittedName>
</protein>
<keyword evidence="5" id="KW-1185">Reference proteome</keyword>
<dbReference type="Gene3D" id="3.40.630.30">
    <property type="match status" value="1"/>
</dbReference>
<evidence type="ECO:0000313" key="5">
    <source>
        <dbReference type="Proteomes" id="UP001597368"/>
    </source>
</evidence>
<dbReference type="PROSITE" id="PS51186">
    <property type="entry name" value="GNAT"/>
    <property type="match status" value="1"/>
</dbReference>
<feature type="domain" description="N-acetyltransferase" evidence="3">
    <location>
        <begin position="1"/>
        <end position="143"/>
    </location>
</feature>
<keyword evidence="2 4" id="KW-0012">Acyltransferase</keyword>
<dbReference type="CDD" id="cd04301">
    <property type="entry name" value="NAT_SF"/>
    <property type="match status" value="1"/>
</dbReference>
<comment type="caution">
    <text evidence="4">The sequence shown here is derived from an EMBL/GenBank/DDBJ whole genome shotgun (WGS) entry which is preliminary data.</text>
</comment>
<dbReference type="EMBL" id="JBHUFV010000015">
    <property type="protein sequence ID" value="MFD1931615.1"/>
    <property type="molecule type" value="Genomic_DNA"/>
</dbReference>
<dbReference type="PANTHER" id="PTHR43877">
    <property type="entry name" value="AMINOALKYLPHOSPHONATE N-ACETYLTRANSFERASE-RELATED-RELATED"/>
    <property type="match status" value="1"/>
</dbReference>
<evidence type="ECO:0000259" key="3">
    <source>
        <dbReference type="PROSITE" id="PS51186"/>
    </source>
</evidence>
<gene>
    <name evidence="4" type="ORF">ACFSKW_09010</name>
</gene>
<dbReference type="EC" id="2.3.-.-" evidence="4"/>
<dbReference type="RefSeq" id="WP_379571102.1">
    <property type="nucleotide sequence ID" value="NZ_JBHUFV010000015.1"/>
</dbReference>
<evidence type="ECO:0000313" key="4">
    <source>
        <dbReference type="EMBL" id="MFD1931615.1"/>
    </source>
</evidence>